<comment type="catalytic activity">
    <reaction evidence="10">
        <text>N-terminal L-alanyl-L-prolyl-L-lysyl-[protein] + 3 S-adenosyl-L-methionine = N-terminal N,N,N-trimethyl-L-alanyl-L-prolyl-L-lysyl-[protein] + 3 S-adenosyl-L-homocysteine + 3 H(+)</text>
        <dbReference type="Rhea" id="RHEA:54712"/>
        <dbReference type="Rhea" id="RHEA-COMP:13785"/>
        <dbReference type="Rhea" id="RHEA-COMP:13971"/>
        <dbReference type="ChEBI" id="CHEBI:15378"/>
        <dbReference type="ChEBI" id="CHEBI:57856"/>
        <dbReference type="ChEBI" id="CHEBI:59789"/>
        <dbReference type="ChEBI" id="CHEBI:138057"/>
        <dbReference type="ChEBI" id="CHEBI:138315"/>
        <dbReference type="EC" id="2.1.1.244"/>
    </reaction>
</comment>
<keyword evidence="3" id="KW-0808">Transferase</keyword>
<evidence type="ECO:0000313" key="11">
    <source>
        <dbReference type="Proteomes" id="UP000694865"/>
    </source>
</evidence>
<dbReference type="PIRSF" id="PIRSF016958">
    <property type="entry name" value="DUF858_MeTrfase_lik"/>
    <property type="match status" value="1"/>
</dbReference>
<comment type="similarity">
    <text evidence="1">Belongs to the methyltransferase superfamily. NTM1 family.</text>
</comment>
<dbReference type="InterPro" id="IPR008576">
    <property type="entry name" value="MeTrfase_NTM1"/>
</dbReference>
<protein>
    <recommendedName>
        <fullName evidence="6">Alpha N-terminal protein methyltransferase 1</fullName>
        <ecNumber evidence="5">2.1.1.244</ecNumber>
    </recommendedName>
    <alternativeName>
        <fullName evidence="7">X-Pro-Lys N-terminal protein methyltransferase 1</fullName>
    </alternativeName>
</protein>
<evidence type="ECO:0000256" key="9">
    <source>
        <dbReference type="ARBA" id="ARBA00047885"/>
    </source>
</evidence>
<evidence type="ECO:0000256" key="10">
    <source>
        <dbReference type="ARBA" id="ARBA00048167"/>
    </source>
</evidence>
<gene>
    <name evidence="12" type="primary">LOC100371905</name>
</gene>
<comment type="catalytic activity">
    <reaction evidence="9">
        <text>N-terminal L-prolyl-L-prolyl-L-lysyl-[protein] + 2 S-adenosyl-L-methionine = N-terminal N,N-dimethyl-L-prolyl-L-prolyl-L-lysyl-[protein] + 2 S-adenosyl-L-homocysteine + 2 H(+)</text>
        <dbReference type="Rhea" id="RHEA:54736"/>
        <dbReference type="Rhea" id="RHEA-COMP:13787"/>
        <dbReference type="Rhea" id="RHEA-COMP:13974"/>
        <dbReference type="ChEBI" id="CHEBI:15378"/>
        <dbReference type="ChEBI" id="CHEBI:57856"/>
        <dbReference type="ChEBI" id="CHEBI:59789"/>
        <dbReference type="ChEBI" id="CHEBI:138059"/>
        <dbReference type="ChEBI" id="CHEBI:138318"/>
        <dbReference type="EC" id="2.1.1.244"/>
    </reaction>
</comment>
<evidence type="ECO:0000256" key="4">
    <source>
        <dbReference type="ARBA" id="ARBA00022691"/>
    </source>
</evidence>
<evidence type="ECO:0000256" key="1">
    <source>
        <dbReference type="ARBA" id="ARBA00009059"/>
    </source>
</evidence>
<keyword evidence="11" id="KW-1185">Reference proteome</keyword>
<dbReference type="PANTHER" id="PTHR12753">
    <property type="entry name" value="AD-003 - RELATED"/>
    <property type="match status" value="1"/>
</dbReference>
<evidence type="ECO:0000256" key="6">
    <source>
        <dbReference type="ARBA" id="ARBA00039449"/>
    </source>
</evidence>
<proteinExistence type="inferred from homology"/>
<evidence type="ECO:0000313" key="12">
    <source>
        <dbReference type="RefSeq" id="XP_002731545.2"/>
    </source>
</evidence>
<dbReference type="PANTHER" id="PTHR12753:SF0">
    <property type="entry name" value="ALPHA N-TERMINAL PROTEIN METHYLTRANSFERASE 1"/>
    <property type="match status" value="1"/>
</dbReference>
<organism evidence="11 12">
    <name type="scientific">Saccoglossus kowalevskii</name>
    <name type="common">Acorn worm</name>
    <dbReference type="NCBI Taxonomy" id="10224"/>
    <lineage>
        <taxon>Eukaryota</taxon>
        <taxon>Metazoa</taxon>
        <taxon>Hemichordata</taxon>
        <taxon>Enteropneusta</taxon>
        <taxon>Harrimaniidae</taxon>
        <taxon>Saccoglossus</taxon>
    </lineage>
</organism>
<evidence type="ECO:0000256" key="5">
    <source>
        <dbReference type="ARBA" id="ARBA00039112"/>
    </source>
</evidence>
<dbReference type="EC" id="2.1.1.244" evidence="5"/>
<dbReference type="Pfam" id="PF05891">
    <property type="entry name" value="Methyltransf_PK"/>
    <property type="match status" value="1"/>
</dbReference>
<sequence>MAAAQKAMMKREFYSDAETYWKSVPATPNGMLGGFADLSTKDISSSERFLEKTLVQLTGKNRAHCALDCGAGIGRVTKHLLLRKFDIVDMVELNQKFLDQARDEYLSGDKSQRVEKFICCGLQDFIPDANRYDVIWAQWVLGHLTDEHLMSFFTRCKAGLTENGVICVKENISQEGIDLDEEDSSVTRPEKVFLKLFRKSGLTVIREETQVGFPADIYKVKMYALK</sequence>
<name>A0ABM0GK03_SACKO</name>
<dbReference type="Proteomes" id="UP000694865">
    <property type="component" value="Unplaced"/>
</dbReference>
<dbReference type="SUPFAM" id="SSF53335">
    <property type="entry name" value="S-adenosyl-L-methionine-dependent methyltransferases"/>
    <property type="match status" value="1"/>
</dbReference>
<evidence type="ECO:0000256" key="2">
    <source>
        <dbReference type="ARBA" id="ARBA00022603"/>
    </source>
</evidence>
<evidence type="ECO:0000256" key="3">
    <source>
        <dbReference type="ARBA" id="ARBA00022679"/>
    </source>
</evidence>
<accession>A0ABM0GK03</accession>
<comment type="catalytic activity">
    <reaction evidence="8">
        <text>N-terminal L-seryl-L-prolyl-L-lysyl-[protein] + 3 S-adenosyl-L-methionine = N-terminal N,N,N-trimethyl-L-seryl-L-prolyl-L-lysyl-[protein] + 3 S-adenosyl-L-homocysteine + 3 H(+)</text>
        <dbReference type="Rhea" id="RHEA:54724"/>
        <dbReference type="Rhea" id="RHEA-COMP:13789"/>
        <dbReference type="Rhea" id="RHEA-COMP:13973"/>
        <dbReference type="ChEBI" id="CHEBI:15378"/>
        <dbReference type="ChEBI" id="CHEBI:57856"/>
        <dbReference type="ChEBI" id="CHEBI:59789"/>
        <dbReference type="ChEBI" id="CHEBI:138061"/>
        <dbReference type="ChEBI" id="CHEBI:138317"/>
        <dbReference type="EC" id="2.1.1.244"/>
    </reaction>
</comment>
<evidence type="ECO:0000256" key="7">
    <source>
        <dbReference type="ARBA" id="ARBA00043129"/>
    </source>
</evidence>
<dbReference type="RefSeq" id="XP_002731545.2">
    <property type="nucleotide sequence ID" value="XM_002731499.2"/>
</dbReference>
<reference evidence="12" key="1">
    <citation type="submission" date="2025-08" db="UniProtKB">
        <authorList>
            <consortium name="RefSeq"/>
        </authorList>
    </citation>
    <scope>IDENTIFICATION</scope>
    <source>
        <tissue evidence="12">Testes</tissue>
    </source>
</reference>
<dbReference type="Gene3D" id="3.40.50.150">
    <property type="entry name" value="Vaccinia Virus protein VP39"/>
    <property type="match status" value="1"/>
</dbReference>
<dbReference type="GeneID" id="100371905"/>
<dbReference type="InterPro" id="IPR029063">
    <property type="entry name" value="SAM-dependent_MTases_sf"/>
</dbReference>
<evidence type="ECO:0000256" key="8">
    <source>
        <dbReference type="ARBA" id="ARBA00047306"/>
    </source>
</evidence>
<keyword evidence="4" id="KW-0949">S-adenosyl-L-methionine</keyword>
<dbReference type="CDD" id="cd02440">
    <property type="entry name" value="AdoMet_MTases"/>
    <property type="match status" value="1"/>
</dbReference>
<keyword evidence="2" id="KW-0489">Methyltransferase</keyword>